<sequence length="104" mass="12294">MRAFSVFDRIRYDFASDFNQKKLLFTTQKDQHKRPRGEFRSAIFFNLARSKKKFPGRRAFAVRIKRAIYITSAPADDRKFFNRNAKWLNWTAAPRSGSLSLKTN</sequence>
<keyword evidence="2" id="KW-1185">Reference proteome</keyword>
<dbReference type="AlphaFoldDB" id="A0A4C1XSC4"/>
<dbReference type="EMBL" id="BGZK01000919">
    <property type="protein sequence ID" value="GBP65089.1"/>
    <property type="molecule type" value="Genomic_DNA"/>
</dbReference>
<reference evidence="1 2" key="1">
    <citation type="journal article" date="2019" name="Commun. Biol.">
        <title>The bagworm genome reveals a unique fibroin gene that provides high tensile strength.</title>
        <authorList>
            <person name="Kono N."/>
            <person name="Nakamura H."/>
            <person name="Ohtoshi R."/>
            <person name="Tomita M."/>
            <person name="Numata K."/>
            <person name="Arakawa K."/>
        </authorList>
    </citation>
    <scope>NUCLEOTIDE SEQUENCE [LARGE SCALE GENOMIC DNA]</scope>
</reference>
<accession>A0A4C1XSC4</accession>
<organism evidence="1 2">
    <name type="scientific">Eumeta variegata</name>
    <name type="common">Bagworm moth</name>
    <name type="synonym">Eumeta japonica</name>
    <dbReference type="NCBI Taxonomy" id="151549"/>
    <lineage>
        <taxon>Eukaryota</taxon>
        <taxon>Metazoa</taxon>
        <taxon>Ecdysozoa</taxon>
        <taxon>Arthropoda</taxon>
        <taxon>Hexapoda</taxon>
        <taxon>Insecta</taxon>
        <taxon>Pterygota</taxon>
        <taxon>Neoptera</taxon>
        <taxon>Endopterygota</taxon>
        <taxon>Lepidoptera</taxon>
        <taxon>Glossata</taxon>
        <taxon>Ditrysia</taxon>
        <taxon>Tineoidea</taxon>
        <taxon>Psychidae</taxon>
        <taxon>Oiketicinae</taxon>
        <taxon>Eumeta</taxon>
    </lineage>
</organism>
<comment type="caution">
    <text evidence="1">The sequence shown here is derived from an EMBL/GenBank/DDBJ whole genome shotgun (WGS) entry which is preliminary data.</text>
</comment>
<evidence type="ECO:0000313" key="2">
    <source>
        <dbReference type="Proteomes" id="UP000299102"/>
    </source>
</evidence>
<protein>
    <submittedName>
        <fullName evidence="1">Uncharacterized protein</fullName>
    </submittedName>
</protein>
<name>A0A4C1XSC4_EUMVA</name>
<gene>
    <name evidence="1" type="ORF">EVAR_5235_1</name>
</gene>
<evidence type="ECO:0000313" key="1">
    <source>
        <dbReference type="EMBL" id="GBP65089.1"/>
    </source>
</evidence>
<proteinExistence type="predicted"/>
<dbReference type="Proteomes" id="UP000299102">
    <property type="component" value="Unassembled WGS sequence"/>
</dbReference>